<keyword evidence="1" id="KW-0732">Signal</keyword>
<dbReference type="EMBL" id="CAVNYO010000448">
    <property type="protein sequence ID" value="CAK5282190.1"/>
    <property type="molecule type" value="Genomic_DNA"/>
</dbReference>
<dbReference type="AlphaFoldDB" id="A0AAD2K6W8"/>
<reference evidence="2" key="1">
    <citation type="submission" date="2023-11" db="EMBL/GenBank/DDBJ databases">
        <authorList>
            <person name="De Vega J J."/>
            <person name="De Vega J J."/>
        </authorList>
    </citation>
    <scope>NUCLEOTIDE SEQUENCE</scope>
</reference>
<organism evidence="2 3">
    <name type="scientific">Mycena citricolor</name>
    <dbReference type="NCBI Taxonomy" id="2018698"/>
    <lineage>
        <taxon>Eukaryota</taxon>
        <taxon>Fungi</taxon>
        <taxon>Dikarya</taxon>
        <taxon>Basidiomycota</taxon>
        <taxon>Agaricomycotina</taxon>
        <taxon>Agaricomycetes</taxon>
        <taxon>Agaricomycetidae</taxon>
        <taxon>Agaricales</taxon>
        <taxon>Marasmiineae</taxon>
        <taxon>Mycenaceae</taxon>
        <taxon>Mycena</taxon>
    </lineage>
</organism>
<dbReference type="Proteomes" id="UP001295794">
    <property type="component" value="Unassembled WGS sequence"/>
</dbReference>
<feature type="signal peptide" evidence="1">
    <location>
        <begin position="1"/>
        <end position="22"/>
    </location>
</feature>
<feature type="chain" id="PRO_5042202733" evidence="1">
    <location>
        <begin position="23"/>
        <end position="175"/>
    </location>
</feature>
<name>A0AAD2K6W8_9AGAR</name>
<keyword evidence="3" id="KW-1185">Reference proteome</keyword>
<protein>
    <submittedName>
        <fullName evidence="2">Uncharacterized protein</fullName>
    </submittedName>
</protein>
<sequence>PRNKMRLPVFALSLYTALLGQTQVHEEGAIVIGGGSASSIMPTRNSGTIVHPIAGSAIEIGKPFPFAYKTSNWCHTGYTHISAWLMEYEPGEEDLDGSGKLQSARYHFGDWTQSNFAQLPDLPENSPAELTIPEHVMAGLRGGEMYFSVVEHATDCPPRNMPTQFGIASSHVYVM</sequence>
<accession>A0AAD2K6W8</accession>
<feature type="non-terminal residue" evidence="2">
    <location>
        <position position="175"/>
    </location>
</feature>
<evidence type="ECO:0000313" key="2">
    <source>
        <dbReference type="EMBL" id="CAK5282190.1"/>
    </source>
</evidence>
<gene>
    <name evidence="2" type="ORF">MYCIT1_LOCUS33733</name>
</gene>
<evidence type="ECO:0000256" key="1">
    <source>
        <dbReference type="SAM" id="SignalP"/>
    </source>
</evidence>
<proteinExistence type="predicted"/>
<comment type="caution">
    <text evidence="2">The sequence shown here is derived from an EMBL/GenBank/DDBJ whole genome shotgun (WGS) entry which is preliminary data.</text>
</comment>
<evidence type="ECO:0000313" key="3">
    <source>
        <dbReference type="Proteomes" id="UP001295794"/>
    </source>
</evidence>